<sequence length="46" mass="5458">MKIGDFYEGVRVRRAVPFETKIKLFVQTSHRHEFSQKSWSETCNLA</sequence>
<dbReference type="EMBL" id="RCCT01000007">
    <property type="protein sequence ID" value="RLJ99999.1"/>
    <property type="molecule type" value="Genomic_DNA"/>
</dbReference>
<dbReference type="Proteomes" id="UP000271700">
    <property type="component" value="Unassembled WGS sequence"/>
</dbReference>
<evidence type="ECO:0000313" key="1">
    <source>
        <dbReference type="EMBL" id="RLJ99999.1"/>
    </source>
</evidence>
<dbReference type="AlphaFoldDB" id="A0A497YVF4"/>
<comment type="caution">
    <text evidence="1">The sequence shown here is derived from an EMBL/GenBank/DDBJ whole genome shotgun (WGS) entry which is preliminary data.</text>
</comment>
<proteinExistence type="predicted"/>
<reference evidence="1 2" key="1">
    <citation type="submission" date="2018-10" db="EMBL/GenBank/DDBJ databases">
        <title>Genomic Encyclopedia of Archaeal and Bacterial Type Strains, Phase II (KMG-II): from individual species to whole genera.</title>
        <authorList>
            <person name="Goeker M."/>
        </authorList>
    </citation>
    <scope>NUCLEOTIDE SEQUENCE [LARGE SCALE GENOMIC DNA]</scope>
    <source>
        <strain evidence="1 2">DSM 29317</strain>
    </source>
</reference>
<protein>
    <submittedName>
        <fullName evidence="1">Uncharacterized protein</fullName>
    </submittedName>
</protein>
<name>A0A497YVF4_9RHOB</name>
<accession>A0A497YVF4</accession>
<dbReference type="STRING" id="981384.GCA_000192475_03656"/>
<gene>
    <name evidence="1" type="ORF">CLV75_3923</name>
</gene>
<organism evidence="1 2">
    <name type="scientific">Ruegeria conchae</name>
    <dbReference type="NCBI Taxonomy" id="981384"/>
    <lineage>
        <taxon>Bacteria</taxon>
        <taxon>Pseudomonadati</taxon>
        <taxon>Pseudomonadota</taxon>
        <taxon>Alphaproteobacteria</taxon>
        <taxon>Rhodobacterales</taxon>
        <taxon>Roseobacteraceae</taxon>
        <taxon>Ruegeria</taxon>
    </lineage>
</organism>
<evidence type="ECO:0000313" key="2">
    <source>
        <dbReference type="Proteomes" id="UP000271700"/>
    </source>
</evidence>
<keyword evidence="2" id="KW-1185">Reference proteome</keyword>